<dbReference type="STRING" id="649747.HMPREF0083_03503"/>
<evidence type="ECO:0000313" key="5">
    <source>
        <dbReference type="Proteomes" id="UP000016511"/>
    </source>
</evidence>
<dbReference type="SUPFAM" id="SSF46785">
    <property type="entry name" value="Winged helix' DNA-binding domain"/>
    <property type="match status" value="1"/>
</dbReference>
<evidence type="ECO:0000256" key="1">
    <source>
        <dbReference type="SAM" id="Phobius"/>
    </source>
</evidence>
<sequence length="207" mass="24300">MSIFIYIILYILTAITWRMNMNALGYALLSMLMRKPCSGYELTQLLEVFWQAKHSQVYPLLTKLEQDGLVTFVHVQQTGKPDKKIYSITDKGKALLTQWVSKPSAPPVIRDEFLVRAYAIGLTDANTAKRLFHERIFSFEEKVAFRKVEIERMQKEHGSELEQITCRHFGRYLLFQRKLKLEEEEIAWCHWVLGLLDNAKMKVNEKK</sequence>
<keyword evidence="1" id="KW-0812">Transmembrane</keyword>
<dbReference type="Pfam" id="PF10400">
    <property type="entry name" value="Vir_act_alpha_C"/>
    <property type="match status" value="1"/>
</dbReference>
<gene>
    <name evidence="4" type="ORF">HMPREF0083_03503</name>
</gene>
<organism evidence="4 5">
    <name type="scientific">Aneurinibacillus aneurinilyticus ATCC 12856</name>
    <dbReference type="NCBI Taxonomy" id="649747"/>
    <lineage>
        <taxon>Bacteria</taxon>
        <taxon>Bacillati</taxon>
        <taxon>Bacillota</taxon>
        <taxon>Bacilli</taxon>
        <taxon>Bacillales</taxon>
        <taxon>Paenibacillaceae</taxon>
        <taxon>Aneurinibacillus group</taxon>
        <taxon>Aneurinibacillus</taxon>
    </lineage>
</organism>
<keyword evidence="5" id="KW-1185">Reference proteome</keyword>
<dbReference type="Gene3D" id="1.10.10.10">
    <property type="entry name" value="Winged helix-like DNA-binding domain superfamily/Winged helix DNA-binding domain"/>
    <property type="match status" value="1"/>
</dbReference>
<dbReference type="EMBL" id="AWSJ01000215">
    <property type="protein sequence ID" value="ERI08398.1"/>
    <property type="molecule type" value="Genomic_DNA"/>
</dbReference>
<dbReference type="HOGENOM" id="CLU_089258_1_3_9"/>
<dbReference type="InterPro" id="IPR018309">
    <property type="entry name" value="Tscrpt_reg_PadR_C"/>
</dbReference>
<dbReference type="PANTHER" id="PTHR43252">
    <property type="entry name" value="TRANSCRIPTIONAL REGULATOR YQJI"/>
    <property type="match status" value="1"/>
</dbReference>
<dbReference type="AlphaFoldDB" id="U1X1K4"/>
<evidence type="ECO:0000259" key="3">
    <source>
        <dbReference type="Pfam" id="PF10400"/>
    </source>
</evidence>
<dbReference type="InterPro" id="IPR036388">
    <property type="entry name" value="WH-like_DNA-bd_sf"/>
</dbReference>
<feature type="domain" description="Transcription regulator PadR N-terminal" evidence="2">
    <location>
        <begin position="28"/>
        <end position="97"/>
    </location>
</feature>
<dbReference type="Pfam" id="PF03551">
    <property type="entry name" value="PadR"/>
    <property type="match status" value="1"/>
</dbReference>
<protein>
    <submittedName>
        <fullName evidence="4">Transcriptional regulator, PadR family</fullName>
    </submittedName>
</protein>
<dbReference type="eggNOG" id="COG1695">
    <property type="taxonomic scope" value="Bacteria"/>
</dbReference>
<dbReference type="InterPro" id="IPR005149">
    <property type="entry name" value="Tscrpt_reg_PadR_N"/>
</dbReference>
<accession>U1X1K4</accession>
<keyword evidence="1" id="KW-1133">Transmembrane helix</keyword>
<proteinExistence type="predicted"/>
<evidence type="ECO:0000313" key="4">
    <source>
        <dbReference type="EMBL" id="ERI08398.1"/>
    </source>
</evidence>
<dbReference type="InterPro" id="IPR036390">
    <property type="entry name" value="WH_DNA-bd_sf"/>
</dbReference>
<feature type="domain" description="Transcription regulator PadR C-terminal" evidence="3">
    <location>
        <begin position="109"/>
        <end position="197"/>
    </location>
</feature>
<feature type="transmembrane region" description="Helical" evidence="1">
    <location>
        <begin position="6"/>
        <end position="29"/>
    </location>
</feature>
<dbReference type="PANTHER" id="PTHR43252:SF2">
    <property type="entry name" value="TRANSCRIPTION REGULATOR, PADR-LIKE FAMILY"/>
    <property type="match status" value="1"/>
</dbReference>
<evidence type="ECO:0000259" key="2">
    <source>
        <dbReference type="Pfam" id="PF03551"/>
    </source>
</evidence>
<dbReference type="Gene3D" id="6.10.140.190">
    <property type="match status" value="1"/>
</dbReference>
<keyword evidence="1" id="KW-0472">Membrane</keyword>
<name>U1X1K4_ANEAE</name>
<comment type="caution">
    <text evidence="4">The sequence shown here is derived from an EMBL/GenBank/DDBJ whole genome shotgun (WGS) entry which is preliminary data.</text>
</comment>
<dbReference type="PATRIC" id="fig|649747.3.peg.3175"/>
<dbReference type="Proteomes" id="UP000016511">
    <property type="component" value="Unassembled WGS sequence"/>
</dbReference>
<reference evidence="4 5" key="1">
    <citation type="submission" date="2013-08" db="EMBL/GenBank/DDBJ databases">
        <authorList>
            <person name="Weinstock G."/>
            <person name="Sodergren E."/>
            <person name="Wylie T."/>
            <person name="Fulton L."/>
            <person name="Fulton R."/>
            <person name="Fronick C."/>
            <person name="O'Laughlin M."/>
            <person name="Godfrey J."/>
            <person name="Miner T."/>
            <person name="Herter B."/>
            <person name="Appelbaum E."/>
            <person name="Cordes M."/>
            <person name="Lek S."/>
            <person name="Wollam A."/>
            <person name="Pepin K.H."/>
            <person name="Palsikar V.B."/>
            <person name="Mitreva M."/>
            <person name="Wilson R.K."/>
        </authorList>
    </citation>
    <scope>NUCLEOTIDE SEQUENCE [LARGE SCALE GENOMIC DNA]</scope>
    <source>
        <strain evidence="4 5">ATCC 12856</strain>
    </source>
</reference>